<dbReference type="GO" id="GO:0030234">
    <property type="term" value="F:enzyme regulator activity"/>
    <property type="evidence" value="ECO:0007669"/>
    <property type="project" value="InterPro"/>
</dbReference>
<dbReference type="AlphaFoldDB" id="A0A916WBJ1"/>
<dbReference type="GO" id="GO:0006808">
    <property type="term" value="P:regulation of nitrogen utilization"/>
    <property type="evidence" value="ECO:0007669"/>
    <property type="project" value="InterPro"/>
</dbReference>
<reference evidence="1" key="1">
    <citation type="journal article" date="2014" name="Int. J. Syst. Evol. Microbiol.">
        <title>Complete genome sequence of Corynebacterium casei LMG S-19264T (=DSM 44701T), isolated from a smear-ripened cheese.</title>
        <authorList>
            <consortium name="US DOE Joint Genome Institute (JGI-PGF)"/>
            <person name="Walter F."/>
            <person name="Albersmeier A."/>
            <person name="Kalinowski J."/>
            <person name="Ruckert C."/>
        </authorList>
    </citation>
    <scope>NUCLEOTIDE SEQUENCE</scope>
    <source>
        <strain evidence="1">CGMCC 1.12408</strain>
    </source>
</reference>
<dbReference type="SMART" id="SM00938">
    <property type="entry name" value="P-II"/>
    <property type="match status" value="1"/>
</dbReference>
<dbReference type="SUPFAM" id="SSF54913">
    <property type="entry name" value="GlnB-like"/>
    <property type="match status" value="2"/>
</dbReference>
<gene>
    <name evidence="1" type="ORF">GCM10008025_28110</name>
</gene>
<organism evidence="1 2">
    <name type="scientific">Ornithinibacillus halotolerans</name>
    <dbReference type="NCBI Taxonomy" id="1274357"/>
    <lineage>
        <taxon>Bacteria</taxon>
        <taxon>Bacillati</taxon>
        <taxon>Bacillota</taxon>
        <taxon>Bacilli</taxon>
        <taxon>Bacillales</taxon>
        <taxon>Bacillaceae</taxon>
        <taxon>Ornithinibacillus</taxon>
    </lineage>
</organism>
<keyword evidence="2" id="KW-1185">Reference proteome</keyword>
<dbReference type="EMBL" id="BMEY01000015">
    <property type="protein sequence ID" value="GGA83326.1"/>
    <property type="molecule type" value="Genomic_DNA"/>
</dbReference>
<name>A0A916WBJ1_9BACI</name>
<accession>A0A916WBJ1</accession>
<proteinExistence type="predicted"/>
<comment type="caution">
    <text evidence="1">The sequence shown here is derived from an EMBL/GenBank/DDBJ whole genome shotgun (WGS) entry which is preliminary data.</text>
</comment>
<dbReference type="InterPro" id="IPR011322">
    <property type="entry name" value="N-reg_PII-like_a/b"/>
</dbReference>
<dbReference type="Proteomes" id="UP000613512">
    <property type="component" value="Unassembled WGS sequence"/>
</dbReference>
<evidence type="ECO:0000313" key="2">
    <source>
        <dbReference type="Proteomes" id="UP000613512"/>
    </source>
</evidence>
<evidence type="ECO:0000313" key="1">
    <source>
        <dbReference type="EMBL" id="GGA83326.1"/>
    </source>
</evidence>
<dbReference type="InterPro" id="IPR002187">
    <property type="entry name" value="N-reg_PII"/>
</dbReference>
<sequence length="245" mass="27080">MPKMRLNQKLIITIVKKEKAKKIVQASKKAGARGGTTLLGNGFRADEKMRFMGIPVEREREIILTLVTEDIYQNVLNTIITTAKLKEKKQGIAFVINTKQVTGICHMLGLETEYETEVKEGSITMNEEKVLYDLIVTIVNKGDSDKVIDASKRAGAEGGTIINGRGTGIHEQAKLFNILIEPEKEVILTLISRDKTSTVLDAINKDAELNTPGKGIAFVLEVEKTVGINHILNSMVSEKMNESKE</sequence>
<protein>
    <submittedName>
        <fullName evidence="1">Nitrogen regulatory protein P-II</fullName>
    </submittedName>
</protein>
<dbReference type="RefSeq" id="WP_188385304.1">
    <property type="nucleotide sequence ID" value="NZ_BMEY01000015.1"/>
</dbReference>
<dbReference type="Pfam" id="PF00543">
    <property type="entry name" value="P-II"/>
    <property type="match status" value="2"/>
</dbReference>
<dbReference type="InterPro" id="IPR015867">
    <property type="entry name" value="N-reg_PII/ATP_PRibTrfase_C"/>
</dbReference>
<reference evidence="1" key="2">
    <citation type="submission" date="2020-09" db="EMBL/GenBank/DDBJ databases">
        <authorList>
            <person name="Sun Q."/>
            <person name="Zhou Y."/>
        </authorList>
    </citation>
    <scope>NUCLEOTIDE SEQUENCE</scope>
    <source>
        <strain evidence="1">CGMCC 1.12408</strain>
    </source>
</reference>
<dbReference type="Gene3D" id="3.30.70.120">
    <property type="match status" value="2"/>
</dbReference>
<dbReference type="PROSITE" id="PS51343">
    <property type="entry name" value="PII_GLNB_DOM"/>
    <property type="match status" value="2"/>
</dbReference>